<evidence type="ECO:0000256" key="1">
    <source>
        <dbReference type="SAM" id="MobiDB-lite"/>
    </source>
</evidence>
<evidence type="ECO:0000313" key="2">
    <source>
        <dbReference type="EMBL" id="SVC49874.1"/>
    </source>
</evidence>
<sequence>LTDNPSEAAKILESAKGRADESQASGTQPKQVRDYAELRGPRRKDAPGKRQDESETKSTQQDPAAIVRAWLSDNLNTIGAFDENRDNRIDESELANAVNLVLDWGRAAMKSQSGWFYLDGAQTVGPTSWSDVSNHLDSNPASFLTRKGAKFWLPGEVILLARKVL</sequence>
<reference evidence="2" key="1">
    <citation type="submission" date="2018-05" db="EMBL/GenBank/DDBJ databases">
        <authorList>
            <person name="Lanie J.A."/>
            <person name="Ng W.-L."/>
            <person name="Kazmierczak K.M."/>
            <person name="Andrzejewski T.M."/>
            <person name="Davidsen T.M."/>
            <person name="Wayne K.J."/>
            <person name="Tettelin H."/>
            <person name="Glass J.I."/>
            <person name="Rusch D."/>
            <person name="Podicherti R."/>
            <person name="Tsui H.-C.T."/>
            <person name="Winkler M.E."/>
        </authorList>
    </citation>
    <scope>NUCLEOTIDE SEQUENCE</scope>
</reference>
<dbReference type="PROSITE" id="PS00018">
    <property type="entry name" value="EF_HAND_1"/>
    <property type="match status" value="1"/>
</dbReference>
<organism evidence="2">
    <name type="scientific">marine metagenome</name>
    <dbReference type="NCBI Taxonomy" id="408172"/>
    <lineage>
        <taxon>unclassified sequences</taxon>
        <taxon>metagenomes</taxon>
        <taxon>ecological metagenomes</taxon>
    </lineage>
</organism>
<feature type="non-terminal residue" evidence="2">
    <location>
        <position position="1"/>
    </location>
</feature>
<dbReference type="EMBL" id="UINC01094548">
    <property type="protein sequence ID" value="SVC49874.1"/>
    <property type="molecule type" value="Genomic_DNA"/>
</dbReference>
<protein>
    <recommendedName>
        <fullName evidence="3">EF-hand domain-containing protein</fullName>
    </recommendedName>
</protein>
<feature type="region of interest" description="Disordered" evidence="1">
    <location>
        <begin position="13"/>
        <end position="65"/>
    </location>
</feature>
<proteinExistence type="predicted"/>
<accession>A0A382MLL5</accession>
<feature type="compositionally biased region" description="Basic and acidic residues" evidence="1">
    <location>
        <begin position="31"/>
        <end position="56"/>
    </location>
</feature>
<name>A0A382MLL5_9ZZZZ</name>
<evidence type="ECO:0008006" key="3">
    <source>
        <dbReference type="Google" id="ProtNLM"/>
    </source>
</evidence>
<dbReference type="InterPro" id="IPR018247">
    <property type="entry name" value="EF_Hand_1_Ca_BS"/>
</dbReference>
<dbReference type="AlphaFoldDB" id="A0A382MLL5"/>
<gene>
    <name evidence="2" type="ORF">METZ01_LOCUS302728</name>
</gene>